<feature type="region of interest" description="Disordered" evidence="1">
    <location>
        <begin position="1"/>
        <end position="20"/>
    </location>
</feature>
<evidence type="ECO:0000313" key="2">
    <source>
        <dbReference type="EMBL" id="KAF1977582.1"/>
    </source>
</evidence>
<dbReference type="OrthoDB" id="3687991at2759"/>
<organism evidence="2 3">
    <name type="scientific">Bimuria novae-zelandiae CBS 107.79</name>
    <dbReference type="NCBI Taxonomy" id="1447943"/>
    <lineage>
        <taxon>Eukaryota</taxon>
        <taxon>Fungi</taxon>
        <taxon>Dikarya</taxon>
        <taxon>Ascomycota</taxon>
        <taxon>Pezizomycotina</taxon>
        <taxon>Dothideomycetes</taxon>
        <taxon>Pleosporomycetidae</taxon>
        <taxon>Pleosporales</taxon>
        <taxon>Massarineae</taxon>
        <taxon>Didymosphaeriaceae</taxon>
        <taxon>Bimuria</taxon>
    </lineage>
</organism>
<evidence type="ECO:0000313" key="3">
    <source>
        <dbReference type="Proteomes" id="UP000800036"/>
    </source>
</evidence>
<reference evidence="2" key="1">
    <citation type="journal article" date="2020" name="Stud. Mycol.">
        <title>101 Dothideomycetes genomes: a test case for predicting lifestyles and emergence of pathogens.</title>
        <authorList>
            <person name="Haridas S."/>
            <person name="Albert R."/>
            <person name="Binder M."/>
            <person name="Bloem J."/>
            <person name="Labutti K."/>
            <person name="Salamov A."/>
            <person name="Andreopoulos B."/>
            <person name="Baker S."/>
            <person name="Barry K."/>
            <person name="Bills G."/>
            <person name="Bluhm B."/>
            <person name="Cannon C."/>
            <person name="Castanera R."/>
            <person name="Culley D."/>
            <person name="Daum C."/>
            <person name="Ezra D."/>
            <person name="Gonzalez J."/>
            <person name="Henrissat B."/>
            <person name="Kuo A."/>
            <person name="Liang C."/>
            <person name="Lipzen A."/>
            <person name="Lutzoni F."/>
            <person name="Magnuson J."/>
            <person name="Mondo S."/>
            <person name="Nolan M."/>
            <person name="Ohm R."/>
            <person name="Pangilinan J."/>
            <person name="Park H.-J."/>
            <person name="Ramirez L."/>
            <person name="Alfaro M."/>
            <person name="Sun H."/>
            <person name="Tritt A."/>
            <person name="Yoshinaga Y."/>
            <person name="Zwiers L.-H."/>
            <person name="Turgeon B."/>
            <person name="Goodwin S."/>
            <person name="Spatafora J."/>
            <person name="Crous P."/>
            <person name="Grigoriev I."/>
        </authorList>
    </citation>
    <scope>NUCLEOTIDE SEQUENCE</scope>
    <source>
        <strain evidence="2">CBS 107.79</strain>
    </source>
</reference>
<protein>
    <submittedName>
        <fullName evidence="2">Uncharacterized protein</fullName>
    </submittedName>
</protein>
<dbReference type="AlphaFoldDB" id="A0A6A5VPD6"/>
<proteinExistence type="predicted"/>
<name>A0A6A5VPD6_9PLEO</name>
<keyword evidence="3" id="KW-1185">Reference proteome</keyword>
<gene>
    <name evidence="2" type="ORF">BU23DRAFT_299422</name>
</gene>
<evidence type="ECO:0000256" key="1">
    <source>
        <dbReference type="SAM" id="MobiDB-lite"/>
    </source>
</evidence>
<sequence length="350" mass="39119">MSPKRKATEQPTGAAVELKKPRVINDGRSSTLIPVGERKVAKKGAREPELLRMLCQDKVSGEKKELHFKKLVHADIDWYNKDHIDKINAWRNQIYGRAGIKQKTVTMWTKDEEAYVELYWQLLVAEANKRGILMPKPKVIREDFNNFFKGTRGSGPFTSKMARLTKGLKPYLEGKLLGHRGDSYYPKITQDMVSEYRALKDDLVKLGCKDDKVIPWNEVEDETNTEAHVLRCRAWLSSLPDLNDVQMKEPKEEEEDATLVGFEELDKELLELATGKLASPSKVRADSVAPAAGAVGHDSEITLVGEEVIVEKAQGTDCVTAEASDEGAQAECLPDSDQEAAETLLAFYGS</sequence>
<dbReference type="Proteomes" id="UP000800036">
    <property type="component" value="Unassembled WGS sequence"/>
</dbReference>
<accession>A0A6A5VPD6</accession>
<dbReference type="EMBL" id="ML976663">
    <property type="protein sequence ID" value="KAF1977582.1"/>
    <property type="molecule type" value="Genomic_DNA"/>
</dbReference>